<proteinExistence type="predicted"/>
<evidence type="ECO:0000256" key="4">
    <source>
        <dbReference type="SAM" id="MobiDB-lite"/>
    </source>
</evidence>
<dbReference type="SMART" id="SM00360">
    <property type="entry name" value="RRM"/>
    <property type="match status" value="1"/>
</dbReference>
<evidence type="ECO:0000256" key="1">
    <source>
        <dbReference type="ARBA" id="ARBA00022884"/>
    </source>
</evidence>
<gene>
    <name evidence="7" type="primary">AVEN_228496_1</name>
    <name evidence="7" type="ORF">NPIL_485861</name>
</gene>
<keyword evidence="2" id="KW-0863">Zinc-finger</keyword>
<dbReference type="InterPro" id="IPR000504">
    <property type="entry name" value="RRM_dom"/>
</dbReference>
<name>A0A8X6NN58_NEPPI</name>
<feature type="region of interest" description="Disordered" evidence="4">
    <location>
        <begin position="93"/>
        <end position="121"/>
    </location>
</feature>
<feature type="compositionally biased region" description="Basic residues" evidence="4">
    <location>
        <begin position="174"/>
        <end position="202"/>
    </location>
</feature>
<keyword evidence="8" id="KW-1185">Reference proteome</keyword>
<feature type="compositionally biased region" description="Low complexity" evidence="4">
    <location>
        <begin position="240"/>
        <end position="260"/>
    </location>
</feature>
<dbReference type="SUPFAM" id="SSF54928">
    <property type="entry name" value="RNA-binding domain, RBD"/>
    <property type="match status" value="1"/>
</dbReference>
<dbReference type="InterPro" id="IPR001878">
    <property type="entry name" value="Znf_CCHC"/>
</dbReference>
<evidence type="ECO:0000256" key="3">
    <source>
        <dbReference type="PROSITE-ProRule" id="PRU00176"/>
    </source>
</evidence>
<organism evidence="7 8">
    <name type="scientific">Nephila pilipes</name>
    <name type="common">Giant wood spider</name>
    <name type="synonym">Nephila maculata</name>
    <dbReference type="NCBI Taxonomy" id="299642"/>
    <lineage>
        <taxon>Eukaryota</taxon>
        <taxon>Metazoa</taxon>
        <taxon>Ecdysozoa</taxon>
        <taxon>Arthropoda</taxon>
        <taxon>Chelicerata</taxon>
        <taxon>Arachnida</taxon>
        <taxon>Araneae</taxon>
        <taxon>Araneomorphae</taxon>
        <taxon>Entelegynae</taxon>
        <taxon>Araneoidea</taxon>
        <taxon>Nephilidae</taxon>
        <taxon>Nephila</taxon>
    </lineage>
</organism>
<protein>
    <submittedName>
        <fullName evidence="7">Uncharacterized protein</fullName>
    </submittedName>
</protein>
<feature type="compositionally biased region" description="Basic residues" evidence="4">
    <location>
        <begin position="214"/>
        <end position="239"/>
    </location>
</feature>
<keyword evidence="2" id="KW-0479">Metal-binding</keyword>
<feature type="compositionally biased region" description="Basic and acidic residues" evidence="4">
    <location>
        <begin position="304"/>
        <end position="320"/>
    </location>
</feature>
<dbReference type="PANTHER" id="PTHR48038">
    <property type="entry name" value="RIBONUCLEOPROTEIN RB97D"/>
    <property type="match status" value="1"/>
</dbReference>
<sequence>MSSRSQLFVGRLPIDIRERDVEQVFEKYGRLLRCDVKYGMFGSTGRRGSGRTGMAYAFVDYDDKRDAEDAIKYENGREIKGQSIVVEWARGPSYRSRDSSSYPRNSNFRRDSYGRSSRQNSEECYRCRRTGHWARDCPDQDRDRYYPRSSRNRSRSRSRSRSYRNKRSVSASRSRSRDRRRRSFSGYRQKSRSVSRDKRMKYRSPSVSASPSKSRSRSRSRSVEKSRRKSEKSKKKVRTPSKSLSRSRSPSKSASRSPSFARKDSRSPHKSPENYNFEDKHASPESDKNRSRSRSPRKSSSRSLSKEKTRAYDNESDHSVSRSKSR</sequence>
<feature type="region of interest" description="Disordered" evidence="4">
    <location>
        <begin position="136"/>
        <end position="326"/>
    </location>
</feature>
<comment type="caution">
    <text evidence="7">The sequence shown here is derived from an EMBL/GenBank/DDBJ whole genome shotgun (WGS) entry which is preliminary data.</text>
</comment>
<feature type="compositionally biased region" description="Low complexity" evidence="4">
    <location>
        <begin position="203"/>
        <end position="213"/>
    </location>
</feature>
<dbReference type="Pfam" id="PF00076">
    <property type="entry name" value="RRM_1"/>
    <property type="match status" value="1"/>
</dbReference>
<dbReference type="EMBL" id="BMAW01011115">
    <property type="protein sequence ID" value="GFT22024.1"/>
    <property type="molecule type" value="Genomic_DNA"/>
</dbReference>
<dbReference type="InterPro" id="IPR012677">
    <property type="entry name" value="Nucleotide-bd_a/b_plait_sf"/>
</dbReference>
<dbReference type="PANTHER" id="PTHR48038:SF1">
    <property type="entry name" value="RIBONUCLEOPROTEIN RB97D"/>
    <property type="match status" value="1"/>
</dbReference>
<evidence type="ECO:0000313" key="7">
    <source>
        <dbReference type="EMBL" id="GFT22024.1"/>
    </source>
</evidence>
<dbReference type="Proteomes" id="UP000887013">
    <property type="component" value="Unassembled WGS sequence"/>
</dbReference>
<keyword evidence="2" id="KW-0862">Zinc</keyword>
<keyword evidence="1 3" id="KW-0694">RNA-binding</keyword>
<dbReference type="OrthoDB" id="1099063at2759"/>
<feature type="compositionally biased region" description="Basic and acidic residues" evidence="4">
    <location>
        <begin position="261"/>
        <end position="290"/>
    </location>
</feature>
<dbReference type="InterPro" id="IPR036875">
    <property type="entry name" value="Znf_CCHC_sf"/>
</dbReference>
<dbReference type="GO" id="GO:0008270">
    <property type="term" value="F:zinc ion binding"/>
    <property type="evidence" value="ECO:0007669"/>
    <property type="project" value="UniProtKB-KW"/>
</dbReference>
<feature type="domain" description="CCHC-type" evidence="6">
    <location>
        <begin position="124"/>
        <end position="139"/>
    </location>
</feature>
<dbReference type="InterPro" id="IPR035979">
    <property type="entry name" value="RBD_domain_sf"/>
</dbReference>
<feature type="compositionally biased region" description="Basic residues" evidence="4">
    <location>
        <begin position="150"/>
        <end position="167"/>
    </location>
</feature>
<dbReference type="SUPFAM" id="SSF57756">
    <property type="entry name" value="Retrovirus zinc finger-like domains"/>
    <property type="match status" value="1"/>
</dbReference>
<reference evidence="7" key="1">
    <citation type="submission" date="2020-08" db="EMBL/GenBank/DDBJ databases">
        <title>Multicomponent nature underlies the extraordinary mechanical properties of spider dragline silk.</title>
        <authorList>
            <person name="Kono N."/>
            <person name="Nakamura H."/>
            <person name="Mori M."/>
            <person name="Yoshida Y."/>
            <person name="Ohtoshi R."/>
            <person name="Malay A.D."/>
            <person name="Moran D.A.P."/>
            <person name="Tomita M."/>
            <person name="Numata K."/>
            <person name="Arakawa K."/>
        </authorList>
    </citation>
    <scope>NUCLEOTIDE SEQUENCE</scope>
</reference>
<evidence type="ECO:0000256" key="2">
    <source>
        <dbReference type="PROSITE-ProRule" id="PRU00047"/>
    </source>
</evidence>
<dbReference type="AlphaFoldDB" id="A0A8X6NN58"/>
<dbReference type="GO" id="GO:0003723">
    <property type="term" value="F:RNA binding"/>
    <property type="evidence" value="ECO:0007669"/>
    <property type="project" value="UniProtKB-UniRule"/>
</dbReference>
<feature type="compositionally biased region" description="Basic and acidic residues" evidence="4">
    <location>
        <begin position="136"/>
        <end position="146"/>
    </location>
</feature>
<dbReference type="PROSITE" id="PS50158">
    <property type="entry name" value="ZF_CCHC"/>
    <property type="match status" value="1"/>
</dbReference>
<feature type="compositionally biased region" description="Basic residues" evidence="4">
    <location>
        <begin position="291"/>
        <end position="300"/>
    </location>
</feature>
<evidence type="ECO:0000313" key="8">
    <source>
        <dbReference type="Proteomes" id="UP000887013"/>
    </source>
</evidence>
<accession>A0A8X6NN58</accession>
<dbReference type="Gene3D" id="3.30.70.330">
    <property type="match status" value="1"/>
</dbReference>
<dbReference type="SMART" id="SM00343">
    <property type="entry name" value="ZnF_C2HC"/>
    <property type="match status" value="1"/>
</dbReference>
<evidence type="ECO:0000259" key="5">
    <source>
        <dbReference type="PROSITE" id="PS50102"/>
    </source>
</evidence>
<dbReference type="Pfam" id="PF00098">
    <property type="entry name" value="zf-CCHC"/>
    <property type="match status" value="1"/>
</dbReference>
<evidence type="ECO:0000259" key="6">
    <source>
        <dbReference type="PROSITE" id="PS50158"/>
    </source>
</evidence>
<feature type="domain" description="RRM" evidence="5">
    <location>
        <begin position="5"/>
        <end position="91"/>
    </location>
</feature>
<dbReference type="Gene3D" id="4.10.60.10">
    <property type="entry name" value="Zinc finger, CCHC-type"/>
    <property type="match status" value="1"/>
</dbReference>
<dbReference type="PROSITE" id="PS50102">
    <property type="entry name" value="RRM"/>
    <property type="match status" value="1"/>
</dbReference>